<dbReference type="AlphaFoldDB" id="A0A2D2AUS8"/>
<dbReference type="InterPro" id="IPR000182">
    <property type="entry name" value="GNAT_dom"/>
</dbReference>
<dbReference type="InterPro" id="IPR050832">
    <property type="entry name" value="Bact_Acetyltransf"/>
</dbReference>
<proteinExistence type="predicted"/>
<dbReference type="InterPro" id="IPR016181">
    <property type="entry name" value="Acyl_CoA_acyltransferase"/>
</dbReference>
<dbReference type="SUPFAM" id="SSF55729">
    <property type="entry name" value="Acyl-CoA N-acyltransferases (Nat)"/>
    <property type="match status" value="1"/>
</dbReference>
<dbReference type="Gene3D" id="3.40.630.30">
    <property type="match status" value="1"/>
</dbReference>
<dbReference type="Pfam" id="PF00583">
    <property type="entry name" value="Acetyltransf_1"/>
    <property type="match status" value="1"/>
</dbReference>
<dbReference type="PROSITE" id="PS51186">
    <property type="entry name" value="GNAT"/>
    <property type="match status" value="1"/>
</dbReference>
<reference evidence="4 5" key="1">
    <citation type="submission" date="2017-10" db="EMBL/GenBank/DDBJ databases">
        <title>Genome sequence of Caulobacter mirabilis FWC38.</title>
        <authorList>
            <person name="Fiebig A."/>
            <person name="Crosson S."/>
        </authorList>
    </citation>
    <scope>NUCLEOTIDE SEQUENCE [LARGE SCALE GENOMIC DNA]</scope>
    <source>
        <strain evidence="4 5">FWC 38</strain>
    </source>
</reference>
<sequence>MEIAPYTPVDEAQVLALSLRAWAPVFEKMRPAVPDYVYRAFYPAGWAARQAADISSYLASEDLTAFVVRENGRILGWIGLRTHPEDRMGEIHILAVDPDAQQRGVARALMDHALAFFRAAGLEIALVETGDDPGHQPSRATYEALGFERWPVARYFRKL</sequence>
<dbReference type="PANTHER" id="PTHR43877">
    <property type="entry name" value="AMINOALKYLPHOSPHONATE N-ACETYLTRANSFERASE-RELATED-RELATED"/>
    <property type="match status" value="1"/>
</dbReference>
<dbReference type="GO" id="GO:0016747">
    <property type="term" value="F:acyltransferase activity, transferring groups other than amino-acyl groups"/>
    <property type="evidence" value="ECO:0007669"/>
    <property type="project" value="InterPro"/>
</dbReference>
<dbReference type="RefSeq" id="WP_099621017.1">
    <property type="nucleotide sequence ID" value="NZ_CP024201.1"/>
</dbReference>
<name>A0A2D2AUS8_9CAUL</name>
<accession>A0A2D2AUS8</accession>
<feature type="domain" description="N-acetyltransferase" evidence="3">
    <location>
        <begin position="1"/>
        <end position="159"/>
    </location>
</feature>
<dbReference type="KEGG" id="cmb:CSW64_04715"/>
<organism evidence="4 5">
    <name type="scientific">Caulobacter mirabilis</name>
    <dbReference type="NCBI Taxonomy" id="69666"/>
    <lineage>
        <taxon>Bacteria</taxon>
        <taxon>Pseudomonadati</taxon>
        <taxon>Pseudomonadota</taxon>
        <taxon>Alphaproteobacteria</taxon>
        <taxon>Caulobacterales</taxon>
        <taxon>Caulobacteraceae</taxon>
        <taxon>Caulobacter</taxon>
    </lineage>
</organism>
<evidence type="ECO:0000313" key="4">
    <source>
        <dbReference type="EMBL" id="ATQ41760.1"/>
    </source>
</evidence>
<gene>
    <name evidence="4" type="ORF">CSW64_04715</name>
</gene>
<dbReference type="CDD" id="cd04301">
    <property type="entry name" value="NAT_SF"/>
    <property type="match status" value="1"/>
</dbReference>
<evidence type="ECO:0000256" key="1">
    <source>
        <dbReference type="ARBA" id="ARBA00022679"/>
    </source>
</evidence>
<protein>
    <submittedName>
        <fullName evidence="4">GNAT family N-acetyltransferase</fullName>
    </submittedName>
</protein>
<evidence type="ECO:0000256" key="2">
    <source>
        <dbReference type="ARBA" id="ARBA00023315"/>
    </source>
</evidence>
<keyword evidence="2" id="KW-0012">Acyltransferase</keyword>
<dbReference type="OrthoDB" id="9796129at2"/>
<keyword evidence="1 4" id="KW-0808">Transferase</keyword>
<evidence type="ECO:0000313" key="5">
    <source>
        <dbReference type="Proteomes" id="UP000228945"/>
    </source>
</evidence>
<dbReference type="EMBL" id="CP024201">
    <property type="protein sequence ID" value="ATQ41760.1"/>
    <property type="molecule type" value="Genomic_DNA"/>
</dbReference>
<keyword evidence="5" id="KW-1185">Reference proteome</keyword>
<evidence type="ECO:0000259" key="3">
    <source>
        <dbReference type="PROSITE" id="PS51186"/>
    </source>
</evidence>
<dbReference type="Proteomes" id="UP000228945">
    <property type="component" value="Chromosome"/>
</dbReference>